<reference evidence="3" key="1">
    <citation type="submission" date="2020-11" db="EMBL/GenBank/DDBJ databases">
        <title>Connecting structure to function with the recovery of over 1000 high-quality activated sludge metagenome-assembled genomes encoding full-length rRNA genes using long-read sequencing.</title>
        <authorList>
            <person name="Singleton C.M."/>
            <person name="Petriglieri F."/>
            <person name="Kristensen J.M."/>
            <person name="Kirkegaard R.H."/>
            <person name="Michaelsen T.Y."/>
            <person name="Andersen M.H."/>
            <person name="Karst S.M."/>
            <person name="Dueholm M.S."/>
            <person name="Nielsen P.H."/>
            <person name="Albertsen M."/>
        </authorList>
    </citation>
    <scope>NUCLEOTIDE SEQUENCE</scope>
    <source>
        <strain evidence="3">Fred_18-Q3-R57-64_BAT3C.431</strain>
    </source>
</reference>
<sequence length="197" mass="22796">MPREPKKPRRAKKATAPDAFEHSPHGRLMTRREMMLSFVRNRFVRTAIETSFMKAGALVAHTLLNRARFSKAELEELRDYDMTRRKGGKWLLASVVGAPMWEEIFFRAFPSKLLNQYMPGKTKETVWEAGIPISMIFAVAHIPNVPKKFQGKFMPISQFMMGCYYWYVMRQRGLLPAMASHSEANALIPVLEKVFRL</sequence>
<dbReference type="GO" id="GO:0004175">
    <property type="term" value="F:endopeptidase activity"/>
    <property type="evidence" value="ECO:0007669"/>
    <property type="project" value="UniProtKB-ARBA"/>
</dbReference>
<dbReference type="GO" id="GO:0008237">
    <property type="term" value="F:metallopeptidase activity"/>
    <property type="evidence" value="ECO:0007669"/>
    <property type="project" value="UniProtKB-KW"/>
</dbReference>
<feature type="compositionally biased region" description="Basic residues" evidence="1">
    <location>
        <begin position="1"/>
        <end position="13"/>
    </location>
</feature>
<dbReference type="EMBL" id="CP064981">
    <property type="protein sequence ID" value="QQR92257.1"/>
    <property type="molecule type" value="Genomic_DNA"/>
</dbReference>
<accession>A0A7T9I220</accession>
<gene>
    <name evidence="3" type="ORF">IPJ89_03805</name>
</gene>
<dbReference type="Pfam" id="PF02517">
    <property type="entry name" value="Rce1-like"/>
    <property type="match status" value="1"/>
</dbReference>
<keyword evidence="3" id="KW-0378">Hydrolase</keyword>
<protein>
    <submittedName>
        <fullName evidence="3">CPBP family intramembrane metalloprotease</fullName>
    </submittedName>
</protein>
<keyword evidence="3" id="KW-0645">Protease</keyword>
<organism evidence="3">
    <name type="scientific">Candidatus Iainarchaeum sp</name>
    <dbReference type="NCBI Taxonomy" id="3101447"/>
    <lineage>
        <taxon>Archaea</taxon>
        <taxon>Candidatus Iainarchaeota</taxon>
        <taxon>Candidatus Iainarchaeia</taxon>
        <taxon>Candidatus Iainarchaeales</taxon>
        <taxon>Candidatus Iainarchaeaceae</taxon>
        <taxon>Candidatus Iainarchaeum</taxon>
    </lineage>
</organism>
<evidence type="ECO:0000313" key="3">
    <source>
        <dbReference type="EMBL" id="QQR92257.1"/>
    </source>
</evidence>
<evidence type="ECO:0000259" key="2">
    <source>
        <dbReference type="Pfam" id="PF02517"/>
    </source>
</evidence>
<dbReference type="GO" id="GO:0080120">
    <property type="term" value="P:CAAX-box protein maturation"/>
    <property type="evidence" value="ECO:0007669"/>
    <property type="project" value="UniProtKB-ARBA"/>
</dbReference>
<feature type="region of interest" description="Disordered" evidence="1">
    <location>
        <begin position="1"/>
        <end position="24"/>
    </location>
</feature>
<dbReference type="InterPro" id="IPR003675">
    <property type="entry name" value="Rce1/LyrA-like_dom"/>
</dbReference>
<name>A0A7T9I220_9ARCH</name>
<feature type="domain" description="CAAX prenyl protease 2/Lysostaphin resistance protein A-like" evidence="2">
    <location>
        <begin position="90"/>
        <end position="186"/>
    </location>
</feature>
<proteinExistence type="predicted"/>
<dbReference type="AlphaFoldDB" id="A0A7T9I220"/>
<keyword evidence="3" id="KW-0482">Metalloprotease</keyword>
<dbReference type="Proteomes" id="UP000596004">
    <property type="component" value="Chromosome"/>
</dbReference>
<dbReference type="GO" id="GO:0006508">
    <property type="term" value="P:proteolysis"/>
    <property type="evidence" value="ECO:0007669"/>
    <property type="project" value="UniProtKB-KW"/>
</dbReference>
<evidence type="ECO:0000256" key="1">
    <source>
        <dbReference type="SAM" id="MobiDB-lite"/>
    </source>
</evidence>